<dbReference type="GO" id="GO:0008610">
    <property type="term" value="P:lipid biosynthetic process"/>
    <property type="evidence" value="ECO:0007669"/>
    <property type="project" value="InterPro"/>
</dbReference>
<dbReference type="Gene3D" id="3.30.559.30">
    <property type="entry name" value="Nonribosomal peptide synthetase, condensation domain"/>
    <property type="match status" value="2"/>
</dbReference>
<dbReference type="InterPro" id="IPR001031">
    <property type="entry name" value="Thioesterase"/>
</dbReference>
<dbReference type="STRING" id="1325564.NSJP_2984"/>
<feature type="domain" description="Carrier" evidence="8">
    <location>
        <begin position="1676"/>
        <end position="1751"/>
    </location>
</feature>
<dbReference type="Gene3D" id="3.40.50.1820">
    <property type="entry name" value="alpha/beta hydrolase"/>
    <property type="match status" value="1"/>
</dbReference>
<dbReference type="Pfam" id="PF23024">
    <property type="entry name" value="AMP-dom_DIP2-like"/>
    <property type="match status" value="1"/>
</dbReference>
<dbReference type="GO" id="GO:0043041">
    <property type="term" value="P:amino acid activation for nonribosomal peptide biosynthetic process"/>
    <property type="evidence" value="ECO:0007669"/>
    <property type="project" value="TreeGrafter"/>
</dbReference>
<dbReference type="OrthoDB" id="428071at2"/>
<comment type="similarity">
    <text evidence="2">Belongs to the ATP-dependent AMP-binding enzyme family.</text>
</comment>
<feature type="region of interest" description="Disordered" evidence="7">
    <location>
        <begin position="3106"/>
        <end position="3159"/>
    </location>
</feature>
<dbReference type="PANTHER" id="PTHR45527">
    <property type="entry name" value="NONRIBOSOMAL PEPTIDE SYNTHETASE"/>
    <property type="match status" value="1"/>
</dbReference>
<dbReference type="InterPro" id="IPR040097">
    <property type="entry name" value="FAAL/FAAC"/>
</dbReference>
<dbReference type="InterPro" id="IPR000873">
    <property type="entry name" value="AMP-dep_synth/lig_dom"/>
</dbReference>
<feature type="domain" description="Carrier" evidence="8">
    <location>
        <begin position="2733"/>
        <end position="2808"/>
    </location>
</feature>
<feature type="region of interest" description="Disordered" evidence="7">
    <location>
        <begin position="3279"/>
        <end position="3311"/>
    </location>
</feature>
<dbReference type="GO" id="GO:0044550">
    <property type="term" value="P:secondary metabolite biosynthetic process"/>
    <property type="evidence" value="ECO:0007669"/>
    <property type="project" value="UniProtKB-ARBA"/>
</dbReference>
<dbReference type="InterPro" id="IPR029058">
    <property type="entry name" value="AB_hydrolase_fold"/>
</dbReference>
<dbReference type="CDD" id="cd05930">
    <property type="entry name" value="A_NRPS"/>
    <property type="match status" value="1"/>
</dbReference>
<evidence type="ECO:0000259" key="8">
    <source>
        <dbReference type="PROSITE" id="PS50075"/>
    </source>
</evidence>
<organism evidence="9 10">
    <name type="scientific">Nitrospira japonica</name>
    <dbReference type="NCBI Taxonomy" id="1325564"/>
    <lineage>
        <taxon>Bacteria</taxon>
        <taxon>Pseudomonadati</taxon>
        <taxon>Nitrospirota</taxon>
        <taxon>Nitrospiria</taxon>
        <taxon>Nitrospirales</taxon>
        <taxon>Nitrospiraceae</taxon>
        <taxon>Nitrospira</taxon>
    </lineage>
</organism>
<evidence type="ECO:0000256" key="3">
    <source>
        <dbReference type="ARBA" id="ARBA00022450"/>
    </source>
</evidence>
<proteinExistence type="inferred from homology"/>
<dbReference type="SUPFAM" id="SSF53474">
    <property type="entry name" value="alpha/beta-Hydrolases"/>
    <property type="match status" value="1"/>
</dbReference>
<dbReference type="InterPro" id="IPR020845">
    <property type="entry name" value="AMP-binding_CS"/>
</dbReference>
<evidence type="ECO:0000256" key="6">
    <source>
        <dbReference type="ARBA" id="ARBA00023098"/>
    </source>
</evidence>
<evidence type="ECO:0000313" key="9">
    <source>
        <dbReference type="EMBL" id="SLM49151.1"/>
    </source>
</evidence>
<dbReference type="SMART" id="SM00823">
    <property type="entry name" value="PKS_PP"/>
    <property type="match status" value="3"/>
</dbReference>
<dbReference type="KEGG" id="nja:NSJP_2984"/>
<dbReference type="GO" id="GO:0031177">
    <property type="term" value="F:phosphopantetheine binding"/>
    <property type="evidence" value="ECO:0007669"/>
    <property type="project" value="InterPro"/>
</dbReference>
<dbReference type="InterPro" id="IPR023213">
    <property type="entry name" value="CAT-like_dom_sf"/>
</dbReference>
<dbReference type="Pfam" id="PF00668">
    <property type="entry name" value="Condensation"/>
    <property type="match status" value="2"/>
</dbReference>
<dbReference type="InterPro" id="IPR001242">
    <property type="entry name" value="Condensation_dom"/>
</dbReference>
<dbReference type="InterPro" id="IPR009081">
    <property type="entry name" value="PP-bd_ACP"/>
</dbReference>
<dbReference type="InterPro" id="IPR025110">
    <property type="entry name" value="AMP-bd_C"/>
</dbReference>
<keyword evidence="10" id="KW-1185">Reference proteome</keyword>
<dbReference type="GO" id="GO:0006631">
    <property type="term" value="P:fatty acid metabolic process"/>
    <property type="evidence" value="ECO:0007669"/>
    <property type="project" value="UniProtKB-KW"/>
</dbReference>
<evidence type="ECO:0000313" key="10">
    <source>
        <dbReference type="Proteomes" id="UP000192042"/>
    </source>
</evidence>
<dbReference type="Gene3D" id="2.30.38.10">
    <property type="entry name" value="Luciferase, Domain 3"/>
    <property type="match status" value="2"/>
</dbReference>
<feature type="region of interest" description="Disordered" evidence="7">
    <location>
        <begin position="3394"/>
        <end position="3415"/>
    </location>
</feature>
<keyword evidence="4" id="KW-0597">Phosphoprotein</keyword>
<dbReference type="InterPro" id="IPR010071">
    <property type="entry name" value="AA_adenyl_dom"/>
</dbReference>
<dbReference type="GO" id="GO:0072330">
    <property type="term" value="P:monocarboxylic acid biosynthetic process"/>
    <property type="evidence" value="ECO:0007669"/>
    <property type="project" value="UniProtKB-ARBA"/>
</dbReference>
<dbReference type="CDD" id="cd12116">
    <property type="entry name" value="A_NRPS_Ta1_like"/>
    <property type="match status" value="1"/>
</dbReference>
<dbReference type="Pfam" id="PF13193">
    <property type="entry name" value="AMP-binding_C"/>
    <property type="match status" value="2"/>
</dbReference>
<feature type="domain" description="Carrier" evidence="8">
    <location>
        <begin position="601"/>
        <end position="678"/>
    </location>
</feature>
<dbReference type="FunFam" id="3.30.300.30:FF:000015">
    <property type="entry name" value="Nonribosomal peptide synthase SidD"/>
    <property type="match status" value="1"/>
</dbReference>
<evidence type="ECO:0000256" key="5">
    <source>
        <dbReference type="ARBA" id="ARBA00022832"/>
    </source>
</evidence>
<dbReference type="Gene3D" id="1.10.1200.10">
    <property type="entry name" value="ACP-like"/>
    <property type="match status" value="3"/>
</dbReference>
<dbReference type="GO" id="GO:0003824">
    <property type="term" value="F:catalytic activity"/>
    <property type="evidence" value="ECO:0007669"/>
    <property type="project" value="InterPro"/>
</dbReference>
<evidence type="ECO:0000256" key="2">
    <source>
        <dbReference type="ARBA" id="ARBA00006432"/>
    </source>
</evidence>
<dbReference type="CDD" id="cd19531">
    <property type="entry name" value="LCL_NRPS-like"/>
    <property type="match status" value="2"/>
</dbReference>
<reference evidence="9 10" key="1">
    <citation type="submission" date="2017-03" db="EMBL/GenBank/DDBJ databases">
        <authorList>
            <person name="Afonso C.L."/>
            <person name="Miller P.J."/>
            <person name="Scott M.A."/>
            <person name="Spackman E."/>
            <person name="Goraichik I."/>
            <person name="Dimitrov K.M."/>
            <person name="Suarez D.L."/>
            <person name="Swayne D.E."/>
        </authorList>
    </citation>
    <scope>NUCLEOTIDE SEQUENCE [LARGE SCALE GENOMIC DNA]</scope>
    <source>
        <strain evidence="9">Genome sequencing of Nitrospira japonica strain NJ11</strain>
    </source>
</reference>
<keyword evidence="5" id="KW-0276">Fatty acid metabolism</keyword>
<dbReference type="FunFam" id="3.40.50.12780:FF:000012">
    <property type="entry name" value="Non-ribosomal peptide synthetase"/>
    <property type="match status" value="2"/>
</dbReference>
<dbReference type="Proteomes" id="UP000192042">
    <property type="component" value="Chromosome I"/>
</dbReference>
<dbReference type="PROSITE" id="PS50075">
    <property type="entry name" value="CARRIER"/>
    <property type="match status" value="3"/>
</dbReference>
<keyword evidence="6" id="KW-0443">Lipid metabolism</keyword>
<dbReference type="PANTHER" id="PTHR45527:SF1">
    <property type="entry name" value="FATTY ACID SYNTHASE"/>
    <property type="match status" value="1"/>
</dbReference>
<comment type="cofactor">
    <cofactor evidence="1">
        <name>pantetheine 4'-phosphate</name>
        <dbReference type="ChEBI" id="CHEBI:47942"/>
    </cofactor>
</comment>
<dbReference type="NCBIfam" id="NF003417">
    <property type="entry name" value="PRK04813.1"/>
    <property type="match status" value="4"/>
</dbReference>
<dbReference type="Gene3D" id="3.30.559.10">
    <property type="entry name" value="Chloramphenicol acetyltransferase-like domain"/>
    <property type="match status" value="2"/>
</dbReference>
<dbReference type="SUPFAM" id="SSF52777">
    <property type="entry name" value="CoA-dependent acyltransferases"/>
    <property type="match status" value="4"/>
</dbReference>
<accession>A0A1W1I8A5</accession>
<dbReference type="FunFam" id="1.10.1200.10:FF:000005">
    <property type="entry name" value="Nonribosomal peptide synthetase 1"/>
    <property type="match status" value="1"/>
</dbReference>
<dbReference type="FunFam" id="1.10.1200.10:FF:000016">
    <property type="entry name" value="Non-ribosomal peptide synthase"/>
    <property type="match status" value="1"/>
</dbReference>
<dbReference type="InterPro" id="IPR036736">
    <property type="entry name" value="ACP-like_sf"/>
</dbReference>
<gene>
    <name evidence="9" type="ORF">NSJP_2984</name>
</gene>
<feature type="region of interest" description="Disordered" evidence="7">
    <location>
        <begin position="3177"/>
        <end position="3199"/>
    </location>
</feature>
<feature type="compositionally biased region" description="Basic residues" evidence="7">
    <location>
        <begin position="3128"/>
        <end position="3144"/>
    </location>
</feature>
<dbReference type="InterPro" id="IPR020806">
    <property type="entry name" value="PKS_PP-bd"/>
</dbReference>
<dbReference type="Pfam" id="PF00501">
    <property type="entry name" value="AMP-binding"/>
    <property type="match status" value="3"/>
</dbReference>
<protein>
    <submittedName>
        <fullName evidence="9">Putative Multi-domain non-ribosomal peptide synthetase</fullName>
    </submittedName>
</protein>
<dbReference type="GO" id="GO:0005737">
    <property type="term" value="C:cytoplasm"/>
    <property type="evidence" value="ECO:0007669"/>
    <property type="project" value="TreeGrafter"/>
</dbReference>
<keyword evidence="3" id="KW-0596">Phosphopantetheine</keyword>
<dbReference type="InterPro" id="IPR045851">
    <property type="entry name" value="AMP-bd_C_sf"/>
</dbReference>
<dbReference type="CDD" id="cd05931">
    <property type="entry name" value="FAAL"/>
    <property type="match status" value="1"/>
</dbReference>
<evidence type="ECO:0000256" key="4">
    <source>
        <dbReference type="ARBA" id="ARBA00022553"/>
    </source>
</evidence>
<dbReference type="FunFam" id="3.30.300.30:FF:000010">
    <property type="entry name" value="Enterobactin synthetase component F"/>
    <property type="match status" value="1"/>
</dbReference>
<dbReference type="FunFam" id="2.30.38.10:FF:000001">
    <property type="entry name" value="Non-ribosomal peptide synthetase PvdI"/>
    <property type="match status" value="2"/>
</dbReference>
<name>A0A1W1I8A5_9BACT</name>
<evidence type="ECO:0000256" key="1">
    <source>
        <dbReference type="ARBA" id="ARBA00001957"/>
    </source>
</evidence>
<evidence type="ECO:0000256" key="7">
    <source>
        <dbReference type="SAM" id="MobiDB-lite"/>
    </source>
</evidence>
<dbReference type="Gene3D" id="3.30.300.30">
    <property type="match status" value="3"/>
</dbReference>
<dbReference type="GO" id="GO:0071766">
    <property type="term" value="P:Actinobacterium-type cell wall biogenesis"/>
    <property type="evidence" value="ECO:0007669"/>
    <property type="project" value="UniProtKB-ARBA"/>
</dbReference>
<dbReference type="NCBIfam" id="TIGR01733">
    <property type="entry name" value="AA-adenyl-dom"/>
    <property type="match status" value="2"/>
</dbReference>
<dbReference type="Gene3D" id="3.40.50.12780">
    <property type="entry name" value="N-terminal domain of ligase-like"/>
    <property type="match status" value="1"/>
</dbReference>
<dbReference type="Gene3D" id="3.40.50.980">
    <property type="match status" value="4"/>
</dbReference>
<dbReference type="SUPFAM" id="SSF56801">
    <property type="entry name" value="Acetyl-CoA synthetase-like"/>
    <property type="match status" value="3"/>
</dbReference>
<dbReference type="Pfam" id="PF00975">
    <property type="entry name" value="Thioesterase"/>
    <property type="match status" value="1"/>
</dbReference>
<dbReference type="PROSITE" id="PS00455">
    <property type="entry name" value="AMP_BINDING"/>
    <property type="match status" value="2"/>
</dbReference>
<dbReference type="EMBL" id="LT828648">
    <property type="protein sequence ID" value="SLM49151.1"/>
    <property type="molecule type" value="Genomic_DNA"/>
</dbReference>
<dbReference type="FunFam" id="3.40.50.12780:FF:000013">
    <property type="entry name" value="Long-chain-fatty-acid--AMP ligase FadD32"/>
    <property type="match status" value="1"/>
</dbReference>
<dbReference type="SUPFAM" id="SSF47336">
    <property type="entry name" value="ACP-like"/>
    <property type="match status" value="3"/>
</dbReference>
<dbReference type="FunFam" id="3.40.50.980:FF:000001">
    <property type="entry name" value="Non-ribosomal peptide synthetase"/>
    <property type="match status" value="2"/>
</dbReference>
<dbReference type="InterPro" id="IPR042099">
    <property type="entry name" value="ANL_N_sf"/>
</dbReference>
<sequence length="3428" mass="379174">MLMQVPSSIHRLDELFFWRCGREPQATAYTYLRDDLELGGQYTYEQLAGLVRRLAAQLERQAEPGARVLLLFSPGLDMVCAFWASILAGLIPVPAPPPDPLRTKNSLPALLAIVEDASVSLVITTSAGRATLADASNGVGIALSNVISLDQLYESPVSEIRRQTPQTEKNLSIAYLQYTSGSTTGPRGVMISHDNVLAQCHGLTLSAAVGSESRSLCWLPYYHDYGLVHGIIAPFYAGIPAFLMSPVTFLRRPLRWLEAISRWNISHSGAPNFAYEACVQARAKQSDKRSDWHAELSGWTVASCGAEPIRPSTIDRFCETFAPHGFKRTALMPAYGLAEATLVVTSARTDEPPLILSLASDQLERHLVEVRAGHGHGIRTLVGCGRPLPGVRIRIVDPTYLVDRMPGEVGEIWVSGPSVSEGYWNRTELNETTFSSAEEDRTSRYLRTGDLGFQHDGQLFIAGRLKDLIILNGRNLYPQDLEQVAEACHTGLRQGGCAAFTVEGERTEQLVIVQEIERIRDLDTEAVAMSVRTAIAQHCGAPVHDVVFVRSGAIPRTSSGKIQRRACRSAYLNNTIAVVASCKATDASDLPGETEVLPLPFADDNREAALVRAFADCAGIVSGQVSLDKPIVSYGLDSLKVTMLKHRLESDFGIDVTFAQLFGSCTLGDLARMDAGHAVSSHQESEESGSIAAVLRSSRMDGSGDADPARPRSLSPGQRRLWFIEQIHPGSALNHIVLAVRLRGALDHGRLQDSLTEVVRRHPLLRAFYSVAAGAVQEHILAEAEVRMRRASMADLPTASVDDEVRRWIKEETLVPFDLGTPPLLRALLLDRGLDDHVLVLTIHRLIADGWSLRVLMKEMGTIYDAADGALRLPPSSDQGYRDYVEIQLQGTASEWPLQLDYWTRLLAHYPPALRVPTDRTRPRVRRYLGGARYRALDPSLLEAIESFCRQEAVTKFMLLYAAFAVWLQRCTRTDDIALGTVVANRRLSGVEQAIGYFANTVVLRLDLTDVRTVRDLLTRSRNVVAGAYDHQDVPFERVIEALNAQGDGTPAVPFNVMIVWEDDPLTDLALRDMKASHLPIDDFAVEFDLTLLILNRKDRLELVLLYDKDIFDGSTVDRMLDQVVMLLQAMVAHPAMHVAALPLLAEGERRMVLETWNETEAELACDATIPDLLTFQARTSPDYPAVVCGEGRLSYRDLDIQSTVLARAICRVTQGDPARVGLCVERSVSSLVGLFGILKAGAAYVPVDPGAPEQRQRMVLEDADVSLVVTQRHLRMQLPFADDTIIELEELQQAAASSASTISLPTIRPDRLAYIIYTSGSTGRPKGVEVTHGALQHSLAARLHYYGSRAERCLLTFPLAFDGSITSIFWSVLCGGTLIVPSEDSARDTDQLAALIARHAVTHVVLIPSLYEVLLCQSQPSALRTLQTVVVAGESVFPDVVHRHYERLPDVSLYNEYGPTEATVWTTVYKTNGTENGVRVPIGKPIANATVYLLNSSMQPVPVGMIGELYIGGAGLAHGYHNQPETTRERFMDNPFRPGTRLYRTGDLGVFRRDGNIEFIGREDEQVKIRGYRVELGEIEANARALPGIRDAVAVVQSASAVGPTLVAFVTVDQQPAPAGAYLLDLLRRKMPSYMVPTAVEVLDALPLLPNGKIDRKALQQWTRAPQPAGAPSPRPRDQIEYSLIELWSDILARSAPDVHESFFALGGHSLLASQVVSRVREVFRVELPIRALFDDPTIAGLADRIRAEQSRANARPPLPPITPVSRAKPLPLSYSQQRMWFIQQLAPEATAYNLLFVSRQRGALKVPILRQVVDLLSRRHEAFRTTFAMTGTGPVQRIAPWQSPHLVEIDLRRLPKELRETEARRIAQEEGRRPFDLERGPLARISVVKLEQDDHLLILNLHHIVGDQWSFGILGRDFASYYNALSQDLPLPEMPLAVQYADYAAWQRRCLTAEVLEDQEGYWKKTLADLSTLNMPTDYPRPSMQTFRGAYCSIDIPDSMIETLKQFGARHRVTSFMTMLACFQLLLSRYSGQTDVAVGSPIANRTQMAMEQLIGTFVNTLVIRLNLGGDPPFVDLVERVKEASLGAFTHQDYPFDRLVDTLQTARDPSMAPLIQVLFNMVNAPIGDIQLYGLKWEPFEVDPGSAQFDLSLTVELEVAKKAYLTFNTDLFKRETAVRLLQHFLSLLQDAVERPAARISELSMLGKAERMQLLVDWNRTVSPYPHTQCFPELFEARVQRAPNATAVSMEGASLSYHDLNAKANRLARLLVHAGVRPGTIVGLCLDRSIEMVAALLAIMKAGGCYVPLDPDFPRDRLRFMVEDSEAPFVLTTSVLAERFAGQNCRQIRLDRETAALRQGPDDNPAPVATARDLAYVLYTSGSTGHPKGVRIRHGSLTNFLWAMKDQPGCVSRDVMLSVTTLSFDIAALELYLPLLVGARVELVSRAVAMDGWRLARTLEAVQPTIMQATPATWRLLLESGWSGSSSLTALCGGEALPPDLASLLLKRVKVLWNMYGPTETTVWSTMDRVMPEEPEITIGRPIANTEVYVLDAHLQPVPVGVPGELFIGGAGLAQGYHRRTDLTGDRFIRHPFSNDLEARIYRTGDLVRYREDGRLIHMGRLDTQVKVRGFRIELEEIQSVLSRHPKIRQAVVTARPDRQGIKQLAAYVVAADGAAPVADELRAYARAFMPEYMVPSYFVLLDKLPLTANNKIDVRALPEPEVSGHAGGAARIAPRNGMELQLTALWQQVLGVQEIGIHDNFFDLGGHSFKAAQLFFQLEAVFGRQLPLATLFQAPTVADLAAVLTQANWTPPWQSLVAIQAEGVSTPLFMVPGVGGNVLVFAKLAKLLGADQPIYGLQARGLDGMEAPFTSVPDMATHYVQAMKQVHPQGPFLIAGVCTGGLIAYEMARQLRAEKKDVTIFMLDTWHPDSYTSHRRRLLNPVFMGAVVMGKIWSDLMGIVGLPLGEWWPTTKRKALVLKSLIDQSVTDHIMDQDFQVQRLTKATLVAVSRYRVEPMDGDIVNVVASRNTVREGVADTRHDWQDLGSHGSSRIYLQAENSGRMFVSPYVEELANHMQRRFWNKAVSPIHLLSDTAFPIDPLGHGGRRGALGSVQCGRAGLDQPGAPAPSRRRRDPGGRLRRRRHRQAADPNRLAIDADPIFPRHDAGDLAHAVRQNLEGAVPPDRGAGTVEYSGHSQRRREHAGVVDSMFAESGDEWRHRRGMRALSCLAFPADVSPRRHRHVAGCMGLPMAAYDGLRDDLFVPRGAFAALPAISLVDRRDQRADDASPAPEGVSRRRAVRGGQSLSGQQHRGVPAIHVRRSLVAIGVLRHDRRHPLRLSPALLTVLRIVDRLRGRAAVHDGADLGHYRRLADVGKGTGRLRQYSETRRLARRMGQDGRRRCGRGAADGSRRRTEGGRLHICERRQERA</sequence>
<dbReference type="Pfam" id="PF00550">
    <property type="entry name" value="PP-binding"/>
    <property type="match status" value="3"/>
</dbReference>